<dbReference type="Pfam" id="PF00963">
    <property type="entry name" value="Cohesin"/>
    <property type="match status" value="1"/>
</dbReference>
<keyword evidence="1" id="KW-0732">Signal</keyword>
<dbReference type="Gene3D" id="2.60.40.10">
    <property type="entry name" value="Immunoglobulins"/>
    <property type="match status" value="2"/>
</dbReference>
<dbReference type="SUPFAM" id="SSF49384">
    <property type="entry name" value="Carbohydrate-binding domain"/>
    <property type="match status" value="1"/>
</dbReference>
<dbReference type="RefSeq" id="WP_262682369.1">
    <property type="nucleotide sequence ID" value="NZ_JAOQIO010000006.1"/>
</dbReference>
<evidence type="ECO:0000313" key="3">
    <source>
        <dbReference type="EMBL" id="MCU6790854.1"/>
    </source>
</evidence>
<name>A0ABT2UB14_9BACL</name>
<evidence type="ECO:0000259" key="2">
    <source>
        <dbReference type="PROSITE" id="PS50853"/>
    </source>
</evidence>
<dbReference type="EMBL" id="JAOQIO010000006">
    <property type="protein sequence ID" value="MCU6790854.1"/>
    <property type="molecule type" value="Genomic_DNA"/>
</dbReference>
<evidence type="ECO:0000313" key="4">
    <source>
        <dbReference type="Proteomes" id="UP001652445"/>
    </source>
</evidence>
<feature type="chain" id="PRO_5047056905" evidence="1">
    <location>
        <begin position="26"/>
        <end position="547"/>
    </location>
</feature>
<dbReference type="InterPro" id="IPR008965">
    <property type="entry name" value="CBM2/CBM3_carb-bd_dom_sf"/>
</dbReference>
<dbReference type="InterPro" id="IPR036116">
    <property type="entry name" value="FN3_sf"/>
</dbReference>
<dbReference type="InterPro" id="IPR002102">
    <property type="entry name" value="Cohesin_dom"/>
</dbReference>
<feature type="signal peptide" evidence="1">
    <location>
        <begin position="1"/>
        <end position="25"/>
    </location>
</feature>
<dbReference type="Proteomes" id="UP001652445">
    <property type="component" value="Unassembled WGS sequence"/>
</dbReference>
<reference evidence="3 4" key="1">
    <citation type="submission" date="2022-09" db="EMBL/GenBank/DDBJ databases">
        <authorList>
            <person name="Han X.L."/>
            <person name="Wang Q."/>
            <person name="Lu T."/>
        </authorList>
    </citation>
    <scope>NUCLEOTIDE SEQUENCE [LARGE SCALE GENOMIC DNA]</scope>
    <source>
        <strain evidence="3 4">WQ 127069</strain>
    </source>
</reference>
<protein>
    <submittedName>
        <fullName evidence="3">Cohesin domain-containing protein</fullName>
    </submittedName>
</protein>
<sequence length="547" mass="58976">MRKSLSVILFAVIIFLMIPAFSALAADYPPSQATGAKVDPVIVSYNNYLGQTGAGLFDGTTINDWITNQVFYFYQTDYVEIELPVTVNLWRYGTTTWAADYNTLKILKKEGSTYTDVTSIYSVPTSAITQNQSQKFAQHLPPGVYKFQAPGNGMYRMDSEWYAEQDDTQPQVPTGLLATADDSQVNLVWNPIPGVTSYSVKRSTTSNGPYSVIASGVTTATYTDISAVNGTSYYYVISAMITGAESANSTQSSATPQAVLPTAPILAGQSGIGQNTLTWNTAAGATSYQVKRSTTAGGPYSVLSASVTLTTYADPNIVNGTTYYYVVSASNAGGTSGNSNEVSITSQALEPTLNVVIAQEKISVGQEFIADIVLKNVANIYAEDFTVKYDNTRFDYLGFETVTGHQIYNQPTDQNGSLRFIVASQGANYGITGEKVFVKLKLRAKAVGTGKVDALKCRIADTNSEFDLGALACGEDTVTVENQDVNRSGEYTLLDLAIDGYYYGQLASSANPTVYTADQAGDEYVSNDDLVFIVNQMLLNTNYAPNF</sequence>
<gene>
    <name evidence="3" type="ORF">OB236_01820</name>
</gene>
<dbReference type="PROSITE" id="PS50853">
    <property type="entry name" value="FN3"/>
    <property type="match status" value="1"/>
</dbReference>
<feature type="domain" description="Fibronectin type-III" evidence="2">
    <location>
        <begin position="260"/>
        <end position="349"/>
    </location>
</feature>
<organism evidence="3 4">
    <name type="scientific">Paenibacillus baimaensis</name>
    <dbReference type="NCBI Taxonomy" id="2982185"/>
    <lineage>
        <taxon>Bacteria</taxon>
        <taxon>Bacillati</taxon>
        <taxon>Bacillota</taxon>
        <taxon>Bacilli</taxon>
        <taxon>Bacillales</taxon>
        <taxon>Paenibacillaceae</taxon>
        <taxon>Paenibacillus</taxon>
    </lineage>
</organism>
<comment type="caution">
    <text evidence="3">The sequence shown here is derived from an EMBL/GenBank/DDBJ whole genome shotgun (WGS) entry which is preliminary data.</text>
</comment>
<dbReference type="CDD" id="cd08547">
    <property type="entry name" value="Type_II_cohesin"/>
    <property type="match status" value="1"/>
</dbReference>
<dbReference type="SUPFAM" id="SSF49265">
    <property type="entry name" value="Fibronectin type III"/>
    <property type="match status" value="2"/>
</dbReference>
<dbReference type="InterPro" id="IPR003961">
    <property type="entry name" value="FN3_dom"/>
</dbReference>
<dbReference type="SMART" id="SM00060">
    <property type="entry name" value="FN3"/>
    <property type="match status" value="2"/>
</dbReference>
<accession>A0ABT2UB14</accession>
<evidence type="ECO:0000256" key="1">
    <source>
        <dbReference type="SAM" id="SignalP"/>
    </source>
</evidence>
<keyword evidence="4" id="KW-1185">Reference proteome</keyword>
<dbReference type="CDD" id="cd00063">
    <property type="entry name" value="FN3"/>
    <property type="match status" value="1"/>
</dbReference>
<proteinExistence type="predicted"/>
<dbReference type="Gene3D" id="2.60.40.680">
    <property type="match status" value="1"/>
</dbReference>
<dbReference type="InterPro" id="IPR013783">
    <property type="entry name" value="Ig-like_fold"/>
</dbReference>